<evidence type="ECO:0000313" key="1">
    <source>
        <dbReference type="EMBL" id="EGH34694.1"/>
    </source>
</evidence>
<protein>
    <submittedName>
        <fullName evidence="1">Amino acid adenylation</fullName>
    </submittedName>
</protein>
<reference evidence="1 2" key="1">
    <citation type="journal article" date="2011" name="PLoS Pathog.">
        <title>Dynamic evolution of pathogenicity revealed by sequencing and comparative genomics of 19 Pseudomonas syringae isolates.</title>
        <authorList>
            <person name="Baltrus D.A."/>
            <person name="Nishimura M.T."/>
            <person name="Romanchuk A."/>
            <person name="Chang J.H."/>
            <person name="Mukhtar M.S."/>
            <person name="Cherkis K."/>
            <person name="Roach J."/>
            <person name="Grant S.R."/>
            <person name="Jones C.D."/>
            <person name="Dangl J.L."/>
        </authorList>
    </citation>
    <scope>NUCLEOTIDE SEQUENCE [LARGE SCALE GENOMIC DNA]</scope>
    <source>
        <strain evidence="2">M301072PT</strain>
    </source>
</reference>
<proteinExistence type="predicted"/>
<dbReference type="EMBL" id="AEAH01002790">
    <property type="protein sequence ID" value="EGH34694.1"/>
    <property type="molecule type" value="Genomic_DNA"/>
</dbReference>
<sequence>MKCWVGEERTNYPLTLNVDDLGDGFKLTALVAGQADAQRVCAYMQAAL</sequence>
<feature type="non-terminal residue" evidence="1">
    <location>
        <position position="48"/>
    </location>
</feature>
<comment type="caution">
    <text evidence="1">The sequence shown here is derived from an EMBL/GenBank/DDBJ whole genome shotgun (WGS) entry which is preliminary data.</text>
</comment>
<dbReference type="AlphaFoldDB" id="F3FWV2"/>
<name>F3FWV2_PSESX</name>
<dbReference type="Proteomes" id="UP000004471">
    <property type="component" value="Unassembled WGS sequence"/>
</dbReference>
<dbReference type="HOGENOM" id="CLU_215114_0_0_6"/>
<organism evidence="1 2">
    <name type="scientific">Pseudomonas syringae pv. japonica str. M301072</name>
    <dbReference type="NCBI Taxonomy" id="629262"/>
    <lineage>
        <taxon>Bacteria</taxon>
        <taxon>Pseudomonadati</taxon>
        <taxon>Pseudomonadota</taxon>
        <taxon>Gammaproteobacteria</taxon>
        <taxon>Pseudomonadales</taxon>
        <taxon>Pseudomonadaceae</taxon>
        <taxon>Pseudomonas</taxon>
        <taxon>Pseudomonas syringae</taxon>
    </lineage>
</organism>
<evidence type="ECO:0000313" key="2">
    <source>
        <dbReference type="Proteomes" id="UP000004471"/>
    </source>
</evidence>
<gene>
    <name evidence="1" type="ORF">PSYJA_39330</name>
</gene>
<accession>F3FWV2</accession>